<keyword evidence="1" id="KW-0479">Metal-binding</keyword>
<dbReference type="Proteomes" id="UP000010824">
    <property type="component" value="Chromosome"/>
</dbReference>
<reference evidence="7 8" key="2">
    <citation type="journal article" date="2014" name="Genome Announc.">
        <title>Complete Genome Sequence of Methanoregula formicica SMSPT, a Mesophilic Hydrogenotrophic Methanogen Isolated from a Methanogenic Upflow Anaerobic Sludge Blanket Reactor.</title>
        <authorList>
            <person name="Yamamoto K."/>
            <person name="Tamaki H."/>
            <person name="Cadillo-Quiroz H."/>
            <person name="Imachi H."/>
            <person name="Kyrpides N."/>
            <person name="Woyke T."/>
            <person name="Goodwin L."/>
            <person name="Zinder S.H."/>
            <person name="Kamagata Y."/>
            <person name="Liu W.T."/>
        </authorList>
    </citation>
    <scope>NUCLEOTIDE SEQUENCE [LARGE SCALE GENOMIC DNA]</scope>
    <source>
        <strain evidence="8">DSM 22288 / NBRC 105244 / SMSP</strain>
    </source>
</reference>
<dbReference type="InterPro" id="IPR026328">
    <property type="entry name" value="FmdE"/>
</dbReference>
<dbReference type="PANTHER" id="PTHR39418">
    <property type="entry name" value="DEHYDROGENASE-RELATED"/>
    <property type="match status" value="1"/>
</dbReference>
<protein>
    <submittedName>
        <fullName evidence="7">Formylmethanofuran dehydrogenase subunit E</fullName>
    </submittedName>
</protein>
<dbReference type="InterPro" id="IPR053194">
    <property type="entry name" value="tRNA_methyltr_O"/>
</dbReference>
<dbReference type="InterPro" id="IPR000962">
    <property type="entry name" value="Znf_DskA_TraR"/>
</dbReference>
<dbReference type="SUPFAM" id="SSF143555">
    <property type="entry name" value="FwdE-like"/>
    <property type="match status" value="1"/>
</dbReference>
<evidence type="ECO:0000313" key="7">
    <source>
        <dbReference type="EMBL" id="AGB01985.1"/>
    </source>
</evidence>
<feature type="domain" description="Zinc finger DksA/TraR C4-type" evidence="5">
    <location>
        <begin position="187"/>
        <end position="219"/>
    </location>
</feature>
<dbReference type="InParanoid" id="L0HD82"/>
<dbReference type="PANTHER" id="PTHR39418:SF1">
    <property type="entry name" value="DEHYDROGENASE"/>
    <property type="match status" value="1"/>
</dbReference>
<dbReference type="EMBL" id="CP003167">
    <property type="protein sequence ID" value="AGB01985.1"/>
    <property type="molecule type" value="Genomic_DNA"/>
</dbReference>
<dbReference type="eggNOG" id="arCOG00762">
    <property type="taxonomic scope" value="Archaea"/>
</dbReference>
<sequence length="226" mass="24736">MHDHDHHHDSKGDHDHGHHHHNHGAPQTVTFEDCIRFHGHSCPGLASGYRAATAAMEALGVSRPEDEDLVAICETDACGVDAIQVIAGTTAGKGNLIIHDYGKHAFTFYNRKDGKAVRITFCRNDTSESPEMMELRKKVFGGTATEEESERFHALMHKATVDLLHAPAEKVLKIEKITMDAPKKARIFASITCECCGEPVADAKTRVVDGKRVCIPCAEGTHPAKK</sequence>
<dbReference type="AlphaFoldDB" id="L0HD82"/>
<reference evidence="8" key="1">
    <citation type="submission" date="2011-12" db="EMBL/GenBank/DDBJ databases">
        <title>Complete sequence of Methanoregula formicicum SMSP.</title>
        <authorList>
            <person name="Lucas S."/>
            <person name="Han J."/>
            <person name="Lapidus A."/>
            <person name="Cheng J.-F."/>
            <person name="Goodwin L."/>
            <person name="Pitluck S."/>
            <person name="Peters L."/>
            <person name="Ovchinnikova G."/>
            <person name="Teshima H."/>
            <person name="Detter J.C."/>
            <person name="Han C."/>
            <person name="Tapia R."/>
            <person name="Land M."/>
            <person name="Hauser L."/>
            <person name="Kyrpides N."/>
            <person name="Ivanova N."/>
            <person name="Pagani I."/>
            <person name="Imachi H."/>
            <person name="Tamaki H."/>
            <person name="Sekiguchi Y."/>
            <person name="Kamagata Y."/>
            <person name="Cadillo-Quiroz H."/>
            <person name="Zinder S."/>
            <person name="Liu W.-T."/>
            <person name="Woyke T."/>
        </authorList>
    </citation>
    <scope>NUCLEOTIDE SEQUENCE [LARGE SCALE GENOMIC DNA]</scope>
    <source>
        <strain evidence="8">DSM 22288 / NBRC 105244 / SMSP</strain>
    </source>
</reference>
<dbReference type="KEGG" id="mfo:Metfor_0930"/>
<dbReference type="Gene3D" id="3.30.1330.130">
    <property type="match status" value="1"/>
</dbReference>
<gene>
    <name evidence="7" type="ordered locus">Metfor_0930</name>
</gene>
<keyword evidence="3" id="KW-0862">Zinc</keyword>
<evidence type="ECO:0000256" key="3">
    <source>
        <dbReference type="ARBA" id="ARBA00022833"/>
    </source>
</evidence>
<dbReference type="InterPro" id="IPR003814">
    <property type="entry name" value="FmdEsu_dom"/>
</dbReference>
<dbReference type="RefSeq" id="WP_015284949.1">
    <property type="nucleotide sequence ID" value="NC_019943.1"/>
</dbReference>
<evidence type="ECO:0000313" key="8">
    <source>
        <dbReference type="Proteomes" id="UP000010824"/>
    </source>
</evidence>
<dbReference type="Pfam" id="PF02663">
    <property type="entry name" value="FmdE"/>
    <property type="match status" value="1"/>
</dbReference>
<proteinExistence type="predicted"/>
<feature type="region of interest" description="Disordered" evidence="4">
    <location>
        <begin position="1"/>
        <end position="25"/>
    </location>
</feature>
<name>L0HD82_METFS</name>
<dbReference type="Pfam" id="PF01258">
    <property type="entry name" value="zf-dskA_traR"/>
    <property type="match status" value="1"/>
</dbReference>
<evidence type="ECO:0000256" key="2">
    <source>
        <dbReference type="ARBA" id="ARBA00022771"/>
    </source>
</evidence>
<accession>L0HD82</accession>
<evidence type="ECO:0000256" key="1">
    <source>
        <dbReference type="ARBA" id="ARBA00022723"/>
    </source>
</evidence>
<dbReference type="OrthoDB" id="31120at2157"/>
<keyword evidence="2" id="KW-0863">Zinc-finger</keyword>
<dbReference type="PIRSF" id="PIRSF006578">
    <property type="entry name" value="FwdE"/>
    <property type="match status" value="1"/>
</dbReference>
<dbReference type="GeneID" id="14310243"/>
<evidence type="ECO:0000256" key="4">
    <source>
        <dbReference type="SAM" id="MobiDB-lite"/>
    </source>
</evidence>
<keyword evidence="8" id="KW-1185">Reference proteome</keyword>
<dbReference type="GO" id="GO:0008270">
    <property type="term" value="F:zinc ion binding"/>
    <property type="evidence" value="ECO:0007669"/>
    <property type="project" value="UniProtKB-KW"/>
</dbReference>
<feature type="domain" description="Formylmethanofuran dehydrogenase subunit E" evidence="6">
    <location>
        <begin position="37"/>
        <end position="172"/>
    </location>
</feature>
<evidence type="ECO:0000259" key="6">
    <source>
        <dbReference type="Pfam" id="PF02663"/>
    </source>
</evidence>
<dbReference type="HOGENOM" id="CLU_087508_0_0_2"/>
<evidence type="ECO:0000259" key="5">
    <source>
        <dbReference type="Pfam" id="PF01258"/>
    </source>
</evidence>
<organism evidence="7 8">
    <name type="scientific">Methanoregula formicica (strain DSM 22288 / NBRC 105244 / SMSP)</name>
    <dbReference type="NCBI Taxonomy" id="593750"/>
    <lineage>
        <taxon>Archaea</taxon>
        <taxon>Methanobacteriati</taxon>
        <taxon>Methanobacteriota</taxon>
        <taxon>Stenosarchaea group</taxon>
        <taxon>Methanomicrobia</taxon>
        <taxon>Methanomicrobiales</taxon>
        <taxon>Methanoregulaceae</taxon>
        <taxon>Methanoregula</taxon>
    </lineage>
</organism>
<dbReference type="STRING" id="593750.Metfor_0930"/>
<feature type="compositionally biased region" description="Basic and acidic residues" evidence="4">
    <location>
        <begin position="1"/>
        <end position="16"/>
    </location>
</feature>